<evidence type="ECO:0000313" key="2">
    <source>
        <dbReference type="EMBL" id="SSA34474.1"/>
    </source>
</evidence>
<sequence length="290" mass="31665">MSTIDPSGAIHGSDGKFTGHVAGEADDSVSLTSGSSGPGNPLDDDATLEAVERRNLALARSLDAIEDQINNADADLAVKDFAAQLARAERDTPSIRDAQVATVFVDRSDVDGRIVLTLCPDDDDMHPIYRTMRDGSTLAFKERFGVAGREDDLVDLTKLRAEARKPAATGLWEVRDAAERATAKQAHATIRDEVRDVVPAGRFVAYFDDADGPQMEGVYDADGSQVYGDQSDPSWHTDFAARDDDFEMDVNDDLNALGDRAEYYWPDAHAEWVPRGCNVIDLDADPEYLR</sequence>
<name>A0A2Y8ZRG1_9MICO</name>
<dbReference type="EMBL" id="UESZ01000001">
    <property type="protein sequence ID" value="SSA34474.1"/>
    <property type="molecule type" value="Genomic_DNA"/>
</dbReference>
<dbReference type="RefSeq" id="WP_109685093.1">
    <property type="nucleotide sequence ID" value="NZ_QGDN01000001.1"/>
</dbReference>
<dbReference type="AlphaFoldDB" id="A0A2Y8ZRG1"/>
<feature type="region of interest" description="Disordered" evidence="1">
    <location>
        <begin position="1"/>
        <end position="45"/>
    </location>
</feature>
<organism evidence="2 3">
    <name type="scientific">Branchiibius hedensis</name>
    <dbReference type="NCBI Taxonomy" id="672460"/>
    <lineage>
        <taxon>Bacteria</taxon>
        <taxon>Bacillati</taxon>
        <taxon>Actinomycetota</taxon>
        <taxon>Actinomycetes</taxon>
        <taxon>Micrococcales</taxon>
        <taxon>Dermacoccaceae</taxon>
        <taxon>Branchiibius</taxon>
    </lineage>
</organism>
<evidence type="ECO:0000313" key="3">
    <source>
        <dbReference type="Proteomes" id="UP000250028"/>
    </source>
</evidence>
<keyword evidence="3" id="KW-1185">Reference proteome</keyword>
<evidence type="ECO:0000256" key="1">
    <source>
        <dbReference type="SAM" id="MobiDB-lite"/>
    </source>
</evidence>
<accession>A0A2Y8ZRG1</accession>
<proteinExistence type="predicted"/>
<reference evidence="3" key="1">
    <citation type="submission" date="2016-10" db="EMBL/GenBank/DDBJ databases">
        <authorList>
            <person name="Varghese N."/>
            <person name="Submissions S."/>
        </authorList>
    </citation>
    <scope>NUCLEOTIDE SEQUENCE [LARGE SCALE GENOMIC DNA]</scope>
    <source>
        <strain evidence="3">DSM 22951</strain>
    </source>
</reference>
<gene>
    <name evidence="2" type="ORF">SAMN04489750_1797</name>
</gene>
<dbReference type="Proteomes" id="UP000250028">
    <property type="component" value="Unassembled WGS sequence"/>
</dbReference>
<protein>
    <submittedName>
        <fullName evidence="2">Uncharacterized protein</fullName>
    </submittedName>
</protein>